<proteinExistence type="predicted"/>
<keyword evidence="2" id="KW-0067">ATP-binding</keyword>
<organism evidence="5 6">
    <name type="scientific">Sinomonas cyclohexanicum</name>
    <name type="common">Corynebacterium cyclohexanicum</name>
    <dbReference type="NCBI Taxonomy" id="322009"/>
    <lineage>
        <taxon>Bacteria</taxon>
        <taxon>Bacillati</taxon>
        <taxon>Actinomycetota</taxon>
        <taxon>Actinomycetes</taxon>
        <taxon>Micrococcales</taxon>
        <taxon>Micrococcaceae</taxon>
        <taxon>Sinomonas</taxon>
    </lineage>
</organism>
<dbReference type="Gene3D" id="3.40.50.300">
    <property type="entry name" value="P-loop containing nucleotide triphosphate hydrolases"/>
    <property type="match status" value="1"/>
</dbReference>
<keyword evidence="3" id="KW-0472">Membrane</keyword>
<dbReference type="CDD" id="cd05387">
    <property type="entry name" value="BY-kinase"/>
    <property type="match status" value="1"/>
</dbReference>
<dbReference type="PANTHER" id="PTHR32309:SF13">
    <property type="entry name" value="FERRIC ENTEROBACTIN TRANSPORT PROTEIN FEPE"/>
    <property type="match status" value="1"/>
</dbReference>
<dbReference type="EMBL" id="AP024525">
    <property type="protein sequence ID" value="BCT77050.1"/>
    <property type="molecule type" value="Genomic_DNA"/>
</dbReference>
<dbReference type="PANTHER" id="PTHR32309">
    <property type="entry name" value="TYROSINE-PROTEIN KINASE"/>
    <property type="match status" value="1"/>
</dbReference>
<keyword evidence="3" id="KW-0812">Transmembrane</keyword>
<dbReference type="SUPFAM" id="SSF52540">
    <property type="entry name" value="P-loop containing nucleoside triphosphate hydrolases"/>
    <property type="match status" value="1"/>
</dbReference>
<dbReference type="InterPro" id="IPR002586">
    <property type="entry name" value="CobQ/CobB/MinD/ParA_Nub-bd_dom"/>
</dbReference>
<evidence type="ECO:0000313" key="5">
    <source>
        <dbReference type="EMBL" id="BCT77050.1"/>
    </source>
</evidence>
<gene>
    <name evidence="5" type="ORF">SCMU_28920</name>
</gene>
<protein>
    <submittedName>
        <fullName evidence="5">Chromosome partitioning protein</fullName>
    </submittedName>
</protein>
<dbReference type="InterPro" id="IPR050445">
    <property type="entry name" value="Bact_polysacc_biosynth/exp"/>
</dbReference>
<dbReference type="Pfam" id="PF01656">
    <property type="entry name" value="CbiA"/>
    <property type="match status" value="1"/>
</dbReference>
<keyword evidence="1" id="KW-0547">Nucleotide-binding</keyword>
<dbReference type="Proteomes" id="UP001319861">
    <property type="component" value="Chromosome"/>
</dbReference>
<dbReference type="InterPro" id="IPR005702">
    <property type="entry name" value="Wzc-like_C"/>
</dbReference>
<reference evidence="5 6" key="1">
    <citation type="journal article" date="2021" name="J. Biosci. Bioeng.">
        <title>Identification and characterization of a chc gene cluster responsible for the aromatization pathway of cyclohexanecarboxylate degradation in Sinomonas cyclohexanicum ATCC 51369.</title>
        <authorList>
            <person name="Yamamoto T."/>
            <person name="Hasegawa Y."/>
            <person name="Lau P.C.K."/>
            <person name="Iwaki H."/>
        </authorList>
    </citation>
    <scope>NUCLEOTIDE SEQUENCE [LARGE SCALE GENOMIC DNA]</scope>
    <source>
        <strain evidence="5 6">ATCC 51369</strain>
    </source>
</reference>
<keyword evidence="6" id="KW-1185">Reference proteome</keyword>
<evidence type="ECO:0000256" key="3">
    <source>
        <dbReference type="SAM" id="Phobius"/>
    </source>
</evidence>
<accession>A0ABM7PXP5</accession>
<evidence type="ECO:0000256" key="1">
    <source>
        <dbReference type="ARBA" id="ARBA00022741"/>
    </source>
</evidence>
<feature type="transmembrane region" description="Helical" evidence="3">
    <location>
        <begin position="16"/>
        <end position="34"/>
    </location>
</feature>
<evidence type="ECO:0000256" key="2">
    <source>
        <dbReference type="ARBA" id="ARBA00022840"/>
    </source>
</evidence>
<sequence length="520" mass="54582">MTVLDFITLTRRHWRMLVLGVVVGLIMGAGYAFVVPKTYVASSTGFVALKGSVVFSGTDSATSRAKSYLPLLSSQAVRDKIAQDAKIDARNLGGTLSADVVPGGQMIEVKASSSNPSSALALANGALKALAGVITDIESSASGGTNGTLEVIPLQNAEAPTAPSSPNVKLALGIGAGGGLALAYLILLFRQLVDVRVRTTNELAELSGAGILGRLPRIGGKKDRGNSYAESLSGEAFRQIRTALRFANVDKPVRSILITSANPGEGKSTIAMSVARVFAESGQPTVVIDADLRRPVIADRFALDGHVGLSEVLSGQVPLADVVRQTDDPHLFVLPSGGLPPNPSEMLGSQSFASLIEELSSDYLVIVDSAPVVPVTDSLLITAAVDGVVLVASAGKTRKADVTAARELLGQVKARVLGVVLNMVQVKDLGGGYGYGKYRQYRAYVQSNPSVPVRRPVAPEAPAVASTQPAFHEVRQQTYGQLEFEEQTFDEHYGAPVYGDSGSGHAESAILRRARRTLSR</sequence>
<evidence type="ECO:0000259" key="4">
    <source>
        <dbReference type="Pfam" id="PF01656"/>
    </source>
</evidence>
<keyword evidence="3" id="KW-1133">Transmembrane helix</keyword>
<dbReference type="InterPro" id="IPR027417">
    <property type="entry name" value="P-loop_NTPase"/>
</dbReference>
<feature type="transmembrane region" description="Helical" evidence="3">
    <location>
        <begin position="170"/>
        <end position="189"/>
    </location>
</feature>
<name>A0ABM7PXP5_SINCY</name>
<dbReference type="RefSeq" id="WP_229229798.1">
    <property type="nucleotide sequence ID" value="NZ_AP024525.1"/>
</dbReference>
<feature type="domain" description="CobQ/CobB/MinD/ParA nucleotide binding" evidence="4">
    <location>
        <begin position="256"/>
        <end position="427"/>
    </location>
</feature>
<dbReference type="NCBIfam" id="TIGR01007">
    <property type="entry name" value="eps_fam"/>
    <property type="match status" value="1"/>
</dbReference>
<evidence type="ECO:0000313" key="6">
    <source>
        <dbReference type="Proteomes" id="UP001319861"/>
    </source>
</evidence>